<dbReference type="Proteomes" id="UP000326939">
    <property type="component" value="Chromosome 14"/>
</dbReference>
<dbReference type="AlphaFoldDB" id="A0A5N5K899"/>
<accession>A0A5N5K899</accession>
<sequence>MSVKAALPNQMMYQVEFKLPGLEDEVLVELEGSEWETKESSIGIDDSCIETGIGRTKSVAETGSEDCTTVTASAGNCSAVAASAGDCIVIVAVVCQSFSIDRNCDSNLKPIVGLSLSKHYKMNFKQRGAEGRVEMEKLRVKLSWIPGIIVKEEGSAILVFPSRKDGQLDGWVGHEAEVVGWVREMEKLRASRGRRSRWVWDLGGNWNGKKGSFANISSHPNDKKRSSARRPFKDCNDYEAPWNDDGRKRGRSNGSFDSAWKALLKLRWPDLFYPSETQLDWQRIYWQTHLQNCLDEAAELALLPSFDGFIGEINISDGILKCIGCEGHVNHPNYCKLSYHCQQFGHYASCLRLQNVLCVAETCVLLRKSNLQSLIVRWIKYEKHVDGLCKLLIQNRETLTSLEFIYCKLSSTFVSAICGSLNVVNTHTHGIQHFSINTSSFLEINPVSLPPGFVSFLSSGRSLCSLKLHDNHLDRNFAWMLFSILLDVSSSISILDLSDNNIAGWLRNLNGKSKCKVPSLLGIGKSLQSLRVLNIRGNDLRRDDVESLRYALVSLPNLEILDISDNPIEDDGIRLVEFSFASCTFNVVGKSLKAAVELCRCLIPYIIEAPDRCSPLAELYLENCELSCTGATQLLDSLSNLKRPLNSLSLADNDLGSQVAGPLQNIMGTSIKTLNVGGIGLGSLGFQELEKGLMAELKLVDINISKNRGGFETARFLSKLMSLAPDIISINSAYNLMPLESLTVICSALKLSEGSLERLDLTGNNWDYQPNHASMVAEFHHNGRPILILPSSLAVDVPYDDDP</sequence>
<feature type="compositionally biased region" description="Basic and acidic residues" evidence="1">
    <location>
        <begin position="220"/>
        <end position="232"/>
    </location>
</feature>
<dbReference type="InterPro" id="IPR001611">
    <property type="entry name" value="Leu-rich_rpt"/>
</dbReference>
<gene>
    <name evidence="2" type="ORF">DKX38_021726</name>
</gene>
<evidence type="ECO:0000313" key="2">
    <source>
        <dbReference type="EMBL" id="KAB5527879.1"/>
    </source>
</evidence>
<organism evidence="2 3">
    <name type="scientific">Salix brachista</name>
    <dbReference type="NCBI Taxonomy" id="2182728"/>
    <lineage>
        <taxon>Eukaryota</taxon>
        <taxon>Viridiplantae</taxon>
        <taxon>Streptophyta</taxon>
        <taxon>Embryophyta</taxon>
        <taxon>Tracheophyta</taxon>
        <taxon>Spermatophyta</taxon>
        <taxon>Magnoliopsida</taxon>
        <taxon>eudicotyledons</taxon>
        <taxon>Gunneridae</taxon>
        <taxon>Pentapetalae</taxon>
        <taxon>rosids</taxon>
        <taxon>fabids</taxon>
        <taxon>Malpighiales</taxon>
        <taxon>Salicaceae</taxon>
        <taxon>Saliceae</taxon>
        <taxon>Salix</taxon>
    </lineage>
</organism>
<dbReference type="Pfam" id="PF13516">
    <property type="entry name" value="LRR_6"/>
    <property type="match status" value="1"/>
</dbReference>
<comment type="caution">
    <text evidence="2">The sequence shown here is derived from an EMBL/GenBank/DDBJ whole genome shotgun (WGS) entry which is preliminary data.</text>
</comment>
<dbReference type="PANTHER" id="PTHR47818:SF2">
    <property type="entry name" value="F-BOX DOMAIN-CONTAINING PROTEIN"/>
    <property type="match status" value="1"/>
</dbReference>
<dbReference type="SUPFAM" id="SSF52047">
    <property type="entry name" value="RNI-like"/>
    <property type="match status" value="1"/>
</dbReference>
<name>A0A5N5K899_9ROSI</name>
<dbReference type="SMART" id="SM00368">
    <property type="entry name" value="LRR_RI"/>
    <property type="match status" value="4"/>
</dbReference>
<keyword evidence="3" id="KW-1185">Reference proteome</keyword>
<proteinExistence type="predicted"/>
<dbReference type="EMBL" id="VDCV01000014">
    <property type="protein sequence ID" value="KAB5527879.1"/>
    <property type="molecule type" value="Genomic_DNA"/>
</dbReference>
<evidence type="ECO:0000256" key="1">
    <source>
        <dbReference type="SAM" id="MobiDB-lite"/>
    </source>
</evidence>
<protein>
    <submittedName>
        <fullName evidence="2">Uncharacterized protein</fullName>
    </submittedName>
</protein>
<evidence type="ECO:0000313" key="3">
    <source>
        <dbReference type="Proteomes" id="UP000326939"/>
    </source>
</evidence>
<dbReference type="InterPro" id="IPR032675">
    <property type="entry name" value="LRR_dom_sf"/>
</dbReference>
<feature type="region of interest" description="Disordered" evidence="1">
    <location>
        <begin position="212"/>
        <end position="232"/>
    </location>
</feature>
<dbReference type="PANTHER" id="PTHR47818">
    <property type="entry name" value="RNI-LIKE SUPERFAMILY PROTEIN"/>
    <property type="match status" value="1"/>
</dbReference>
<dbReference type="Gene3D" id="3.80.10.10">
    <property type="entry name" value="Ribonuclease Inhibitor"/>
    <property type="match status" value="2"/>
</dbReference>
<reference evidence="3" key="1">
    <citation type="journal article" date="2019" name="Gigascience">
        <title>De novo genome assembly of the endangered Acer yangbiense, a plant species with extremely small populations endemic to Yunnan Province, China.</title>
        <authorList>
            <person name="Yang J."/>
            <person name="Wariss H.M."/>
            <person name="Tao L."/>
            <person name="Zhang R."/>
            <person name="Yun Q."/>
            <person name="Hollingsworth P."/>
            <person name="Dao Z."/>
            <person name="Luo G."/>
            <person name="Guo H."/>
            <person name="Ma Y."/>
            <person name="Sun W."/>
        </authorList>
    </citation>
    <scope>NUCLEOTIDE SEQUENCE [LARGE SCALE GENOMIC DNA]</scope>
    <source>
        <strain evidence="3">cv. br00</strain>
    </source>
</reference>